<dbReference type="CDD" id="cd02932">
    <property type="entry name" value="OYE_YqiM_FMN"/>
    <property type="match status" value="1"/>
</dbReference>
<gene>
    <name evidence="8" type="ORF">ACA1_069660</name>
</gene>
<proteinExistence type="predicted"/>
<dbReference type="OrthoDB" id="276546at2759"/>
<keyword evidence="9" id="KW-1185">Reference proteome</keyword>
<dbReference type="InterPro" id="IPR001155">
    <property type="entry name" value="OxRdtase_FMN_N"/>
</dbReference>
<dbReference type="VEuPathDB" id="AmoebaDB:ACA1_069660"/>
<dbReference type="InterPro" id="IPR013785">
    <property type="entry name" value="Aldolase_TIM"/>
</dbReference>
<sequence length="413" mass="45277">MQNRQQTSDKTPELAPFGGAQWEGHAAQDPGPAAQRGTPRHLPHFFSPLKIRDVTFKNRAVVSPMCTYSAVDGFMNDWHLTHLGTFARGGAGLVVFEASGVQDVGRITPWDAGVWKDEHIAPLKRIVDFLHSQQALAGLQLAHAGRKASTYPPHLTFPQPGATVPVEQGGWVPVGPSAIAWDDKSPVPHALTKDEIRDTVQAFADAAVRADKAGFDVVEIHGAHGYLLSSFNSPLANHRTDEYGGSFENRTRFTLEVVRAVRKVWPASKPLFLRLSSSDWVEGGTTIEDTVRLAKLVKAEGVDLVDCSSGGQSPLQKIGIGPLYQLPFAEQVRREADLLTGAVGLIVEPLQAEEIIFHKRADLVFIGRELLRDPFWVLHAAKELKHDIHWPVQYEWAVNRPVPPPVTSAAKSS</sequence>
<accession>L8HG05</accession>
<dbReference type="KEGG" id="acan:ACA1_069660"/>
<dbReference type="GO" id="GO:0010181">
    <property type="term" value="F:FMN binding"/>
    <property type="evidence" value="ECO:0007669"/>
    <property type="project" value="InterPro"/>
</dbReference>
<keyword evidence="2" id="KW-0285">Flavoprotein</keyword>
<keyword evidence="5" id="KW-0560">Oxidoreductase</keyword>
<dbReference type="PANTHER" id="PTHR43303">
    <property type="entry name" value="NADPH DEHYDROGENASE C23G7.10C-RELATED"/>
    <property type="match status" value="1"/>
</dbReference>
<dbReference type="PANTHER" id="PTHR43303:SF4">
    <property type="entry name" value="NADPH DEHYDROGENASE C23G7.10C-RELATED"/>
    <property type="match status" value="1"/>
</dbReference>
<reference evidence="8 9" key="1">
    <citation type="journal article" date="2013" name="Genome Biol.">
        <title>Genome of Acanthamoeba castellanii highlights extensive lateral gene transfer and early evolution of tyrosine kinase signaling.</title>
        <authorList>
            <person name="Clarke M."/>
            <person name="Lohan A.J."/>
            <person name="Liu B."/>
            <person name="Lagkouvardos I."/>
            <person name="Roy S."/>
            <person name="Zafar N."/>
            <person name="Bertelli C."/>
            <person name="Schilde C."/>
            <person name="Kianianmomeni A."/>
            <person name="Burglin T.R."/>
            <person name="Frech C."/>
            <person name="Turcotte B."/>
            <person name="Kopec K.O."/>
            <person name="Synnott J.M."/>
            <person name="Choo C."/>
            <person name="Paponov I."/>
            <person name="Finkler A."/>
            <person name="Soon Heng Tan C."/>
            <person name="Hutchins A.P."/>
            <person name="Weinmeier T."/>
            <person name="Rattei T."/>
            <person name="Chu J.S."/>
            <person name="Gimenez G."/>
            <person name="Irimia M."/>
            <person name="Rigden D.J."/>
            <person name="Fitzpatrick D.A."/>
            <person name="Lorenzo-Morales J."/>
            <person name="Bateman A."/>
            <person name="Chiu C.H."/>
            <person name="Tang P."/>
            <person name="Hegemann P."/>
            <person name="Fromm H."/>
            <person name="Raoult D."/>
            <person name="Greub G."/>
            <person name="Miranda-Saavedra D."/>
            <person name="Chen N."/>
            <person name="Nash P."/>
            <person name="Ginger M.L."/>
            <person name="Horn M."/>
            <person name="Schaap P."/>
            <person name="Caler L."/>
            <person name="Loftus B."/>
        </authorList>
    </citation>
    <scope>NUCLEOTIDE SEQUENCE [LARGE SCALE GENOMIC DNA]</scope>
    <source>
        <strain evidence="8 9">Neff</strain>
    </source>
</reference>
<feature type="region of interest" description="Disordered" evidence="6">
    <location>
        <begin position="1"/>
        <end position="36"/>
    </location>
</feature>
<evidence type="ECO:0000259" key="7">
    <source>
        <dbReference type="Pfam" id="PF00724"/>
    </source>
</evidence>
<dbReference type="Proteomes" id="UP000011083">
    <property type="component" value="Unassembled WGS sequence"/>
</dbReference>
<dbReference type="Pfam" id="PF00724">
    <property type="entry name" value="Oxidored_FMN"/>
    <property type="match status" value="1"/>
</dbReference>
<organism evidence="8 9">
    <name type="scientific">Acanthamoeba castellanii (strain ATCC 30010 / Neff)</name>
    <dbReference type="NCBI Taxonomy" id="1257118"/>
    <lineage>
        <taxon>Eukaryota</taxon>
        <taxon>Amoebozoa</taxon>
        <taxon>Discosea</taxon>
        <taxon>Longamoebia</taxon>
        <taxon>Centramoebida</taxon>
        <taxon>Acanthamoebidae</taxon>
        <taxon>Acanthamoeba</taxon>
    </lineage>
</organism>
<name>L8HG05_ACACF</name>
<evidence type="ECO:0000256" key="6">
    <source>
        <dbReference type="SAM" id="MobiDB-lite"/>
    </source>
</evidence>
<dbReference type="OMA" id="ANIPWGP"/>
<comment type="cofactor">
    <cofactor evidence="1">
        <name>FMN</name>
        <dbReference type="ChEBI" id="CHEBI:58210"/>
    </cofactor>
</comment>
<keyword evidence="4" id="KW-0521">NADP</keyword>
<dbReference type="RefSeq" id="XP_004352909.1">
    <property type="nucleotide sequence ID" value="XM_004352857.1"/>
</dbReference>
<evidence type="ECO:0000256" key="1">
    <source>
        <dbReference type="ARBA" id="ARBA00001917"/>
    </source>
</evidence>
<dbReference type="InterPro" id="IPR044152">
    <property type="entry name" value="YqjM-like"/>
</dbReference>
<dbReference type="EMBL" id="KB007857">
    <property type="protein sequence ID" value="ELR23381.1"/>
    <property type="molecule type" value="Genomic_DNA"/>
</dbReference>
<evidence type="ECO:0000313" key="9">
    <source>
        <dbReference type="Proteomes" id="UP000011083"/>
    </source>
</evidence>
<evidence type="ECO:0000256" key="3">
    <source>
        <dbReference type="ARBA" id="ARBA00022643"/>
    </source>
</evidence>
<evidence type="ECO:0000256" key="4">
    <source>
        <dbReference type="ARBA" id="ARBA00022857"/>
    </source>
</evidence>
<dbReference type="Gene3D" id="3.20.20.70">
    <property type="entry name" value="Aldolase class I"/>
    <property type="match status" value="1"/>
</dbReference>
<dbReference type="SUPFAM" id="SSF51395">
    <property type="entry name" value="FMN-linked oxidoreductases"/>
    <property type="match status" value="1"/>
</dbReference>
<dbReference type="GO" id="GO:0003959">
    <property type="term" value="F:NADPH dehydrogenase activity"/>
    <property type="evidence" value="ECO:0007669"/>
    <property type="project" value="InterPro"/>
</dbReference>
<evidence type="ECO:0000256" key="5">
    <source>
        <dbReference type="ARBA" id="ARBA00023002"/>
    </source>
</evidence>
<evidence type="ECO:0000256" key="2">
    <source>
        <dbReference type="ARBA" id="ARBA00022630"/>
    </source>
</evidence>
<dbReference type="GeneID" id="14924355"/>
<dbReference type="AlphaFoldDB" id="L8HG05"/>
<protein>
    <submittedName>
        <fullName evidence="8">NADH:flavin oxidoreductase/NADH oxidase domain containing protein</fullName>
    </submittedName>
</protein>
<dbReference type="STRING" id="1257118.L8HG05"/>
<feature type="domain" description="NADH:flavin oxidoreductase/NADH oxidase N-terminal" evidence="7">
    <location>
        <begin position="45"/>
        <end position="385"/>
    </location>
</feature>
<keyword evidence="3" id="KW-0288">FMN</keyword>
<dbReference type="GO" id="GO:0050661">
    <property type="term" value="F:NADP binding"/>
    <property type="evidence" value="ECO:0007669"/>
    <property type="project" value="InterPro"/>
</dbReference>
<evidence type="ECO:0000313" key="8">
    <source>
        <dbReference type="EMBL" id="ELR23381.1"/>
    </source>
</evidence>